<dbReference type="SMART" id="SM00347">
    <property type="entry name" value="HTH_MARR"/>
    <property type="match status" value="1"/>
</dbReference>
<evidence type="ECO:0000313" key="7">
    <source>
        <dbReference type="EMBL" id="MEA5257313.1"/>
    </source>
</evidence>
<sequence length="144" mass="16798">MDILKLENQVCFPVYALSRHITSLYRPHLEKMGLTYPQYLVMLVLWEHHQVTVKELGKKLWLDSGTLTPLLKRLIENGLVTKNRSGVDERLVDITITEKGKDLKEQALLLPYTLIKELETDEEQFLMLKAQIDKLLEVKELKNI</sequence>
<dbReference type="InterPro" id="IPR039422">
    <property type="entry name" value="MarR/SlyA-like"/>
</dbReference>
<dbReference type="InterPro" id="IPR036390">
    <property type="entry name" value="WH_DNA-bd_sf"/>
</dbReference>
<dbReference type="PANTHER" id="PTHR33164">
    <property type="entry name" value="TRANSCRIPTIONAL REGULATOR, MARR FAMILY"/>
    <property type="match status" value="1"/>
</dbReference>
<keyword evidence="5" id="KW-0804">Transcription</keyword>
<feature type="domain" description="HTH marR-type" evidence="6">
    <location>
        <begin position="7"/>
        <end position="144"/>
    </location>
</feature>
<evidence type="ECO:0000256" key="5">
    <source>
        <dbReference type="ARBA" id="ARBA00023163"/>
    </source>
</evidence>
<comment type="subcellular location">
    <subcellularLocation>
        <location evidence="1">Cytoplasm</location>
    </subcellularLocation>
</comment>
<gene>
    <name evidence="7" type="ORF">VB264_05930</name>
</gene>
<keyword evidence="3" id="KW-0805">Transcription regulation</keyword>
<dbReference type="InterPro" id="IPR055166">
    <property type="entry name" value="Transc_reg_Sar_Rot_HTH"/>
</dbReference>
<dbReference type="SUPFAM" id="SSF46785">
    <property type="entry name" value="Winged helix' DNA-binding domain"/>
    <property type="match status" value="1"/>
</dbReference>
<evidence type="ECO:0000256" key="2">
    <source>
        <dbReference type="ARBA" id="ARBA00022490"/>
    </source>
</evidence>
<dbReference type="PANTHER" id="PTHR33164:SF5">
    <property type="entry name" value="ORGANIC HYDROPEROXIDE RESISTANCE TRANSCRIPTIONAL REGULATOR"/>
    <property type="match status" value="1"/>
</dbReference>
<keyword evidence="2" id="KW-0963">Cytoplasm</keyword>
<organism evidence="7 8">
    <name type="scientific">Arcicella aquatica</name>
    <dbReference type="NCBI Taxonomy" id="217141"/>
    <lineage>
        <taxon>Bacteria</taxon>
        <taxon>Pseudomonadati</taxon>
        <taxon>Bacteroidota</taxon>
        <taxon>Cytophagia</taxon>
        <taxon>Cytophagales</taxon>
        <taxon>Flectobacillaceae</taxon>
        <taxon>Arcicella</taxon>
    </lineage>
</organism>
<keyword evidence="4" id="KW-0238">DNA-binding</keyword>
<evidence type="ECO:0000259" key="6">
    <source>
        <dbReference type="PROSITE" id="PS50995"/>
    </source>
</evidence>
<dbReference type="Proteomes" id="UP001304671">
    <property type="component" value="Unassembled WGS sequence"/>
</dbReference>
<dbReference type="PRINTS" id="PR00598">
    <property type="entry name" value="HTHMARR"/>
</dbReference>
<keyword evidence="8" id="KW-1185">Reference proteome</keyword>
<evidence type="ECO:0000256" key="4">
    <source>
        <dbReference type="ARBA" id="ARBA00023125"/>
    </source>
</evidence>
<accession>A0ABU5QJU0</accession>
<dbReference type="Pfam" id="PF22381">
    <property type="entry name" value="Staph_reg_Sar_Rot"/>
    <property type="match status" value="1"/>
</dbReference>
<protein>
    <submittedName>
        <fullName evidence="7">MarR family transcriptional regulator</fullName>
    </submittedName>
</protein>
<evidence type="ECO:0000256" key="1">
    <source>
        <dbReference type="ARBA" id="ARBA00004496"/>
    </source>
</evidence>
<proteinExistence type="predicted"/>
<dbReference type="InterPro" id="IPR036388">
    <property type="entry name" value="WH-like_DNA-bd_sf"/>
</dbReference>
<dbReference type="PROSITE" id="PS50995">
    <property type="entry name" value="HTH_MARR_2"/>
    <property type="match status" value="1"/>
</dbReference>
<dbReference type="RefSeq" id="WP_323247609.1">
    <property type="nucleotide sequence ID" value="NZ_JAYFUL010000006.1"/>
</dbReference>
<evidence type="ECO:0000313" key="8">
    <source>
        <dbReference type="Proteomes" id="UP001304671"/>
    </source>
</evidence>
<dbReference type="EMBL" id="JAYFUL010000006">
    <property type="protein sequence ID" value="MEA5257313.1"/>
    <property type="molecule type" value="Genomic_DNA"/>
</dbReference>
<dbReference type="InterPro" id="IPR000835">
    <property type="entry name" value="HTH_MarR-typ"/>
</dbReference>
<evidence type="ECO:0000256" key="3">
    <source>
        <dbReference type="ARBA" id="ARBA00023015"/>
    </source>
</evidence>
<dbReference type="Gene3D" id="1.10.10.10">
    <property type="entry name" value="Winged helix-like DNA-binding domain superfamily/Winged helix DNA-binding domain"/>
    <property type="match status" value="1"/>
</dbReference>
<reference evidence="7 8" key="1">
    <citation type="submission" date="2023-12" db="EMBL/GenBank/DDBJ databases">
        <title>Novel species of the genus Arcicella isolated from rivers.</title>
        <authorList>
            <person name="Lu H."/>
        </authorList>
    </citation>
    <scope>NUCLEOTIDE SEQUENCE [LARGE SCALE GENOMIC DNA]</scope>
    <source>
        <strain evidence="7 8">LMG 21963</strain>
    </source>
</reference>
<comment type="caution">
    <text evidence="7">The sequence shown here is derived from an EMBL/GenBank/DDBJ whole genome shotgun (WGS) entry which is preliminary data.</text>
</comment>
<name>A0ABU5QJU0_9BACT</name>